<name>A0AA36GTD4_CYLNA</name>
<reference evidence="1" key="1">
    <citation type="submission" date="2023-07" db="EMBL/GenBank/DDBJ databases">
        <authorList>
            <consortium name="CYATHOMIX"/>
        </authorList>
    </citation>
    <scope>NUCLEOTIDE SEQUENCE</scope>
    <source>
        <strain evidence="1">N/A</strain>
    </source>
</reference>
<dbReference type="AlphaFoldDB" id="A0AA36GTD4"/>
<keyword evidence="2" id="KW-1185">Reference proteome</keyword>
<evidence type="ECO:0000313" key="1">
    <source>
        <dbReference type="EMBL" id="CAJ0597837.1"/>
    </source>
</evidence>
<dbReference type="Proteomes" id="UP001176961">
    <property type="component" value="Unassembled WGS sequence"/>
</dbReference>
<organism evidence="1 2">
    <name type="scientific">Cylicocyclus nassatus</name>
    <name type="common">Nematode worm</name>
    <dbReference type="NCBI Taxonomy" id="53992"/>
    <lineage>
        <taxon>Eukaryota</taxon>
        <taxon>Metazoa</taxon>
        <taxon>Ecdysozoa</taxon>
        <taxon>Nematoda</taxon>
        <taxon>Chromadorea</taxon>
        <taxon>Rhabditida</taxon>
        <taxon>Rhabditina</taxon>
        <taxon>Rhabditomorpha</taxon>
        <taxon>Strongyloidea</taxon>
        <taxon>Strongylidae</taxon>
        <taxon>Cylicocyclus</taxon>
    </lineage>
</organism>
<gene>
    <name evidence="1" type="ORF">CYNAS_LOCUS9820</name>
</gene>
<evidence type="ECO:0000313" key="2">
    <source>
        <dbReference type="Proteomes" id="UP001176961"/>
    </source>
</evidence>
<protein>
    <submittedName>
        <fullName evidence="1">Uncharacterized protein</fullName>
    </submittedName>
</protein>
<proteinExistence type="predicted"/>
<sequence>MGTKSDGVSDGREASFWSIARALYYRWRDRSLCSARDERIVWATVQEPRITADCLKIANVRRFSSWG</sequence>
<dbReference type="EMBL" id="CATQJL010000223">
    <property type="protein sequence ID" value="CAJ0597837.1"/>
    <property type="molecule type" value="Genomic_DNA"/>
</dbReference>
<comment type="caution">
    <text evidence="1">The sequence shown here is derived from an EMBL/GenBank/DDBJ whole genome shotgun (WGS) entry which is preliminary data.</text>
</comment>
<accession>A0AA36GTD4</accession>